<dbReference type="AlphaFoldDB" id="A0A0F8WK32"/>
<reference evidence="1" key="1">
    <citation type="journal article" date="2015" name="Nature">
        <title>Complex archaea that bridge the gap between prokaryotes and eukaryotes.</title>
        <authorList>
            <person name="Spang A."/>
            <person name="Saw J.H."/>
            <person name="Jorgensen S.L."/>
            <person name="Zaremba-Niedzwiedzka K."/>
            <person name="Martijn J."/>
            <person name="Lind A.E."/>
            <person name="van Eijk R."/>
            <person name="Schleper C."/>
            <person name="Guy L."/>
            <person name="Ettema T.J."/>
        </authorList>
    </citation>
    <scope>NUCLEOTIDE SEQUENCE</scope>
</reference>
<name>A0A0F8WK32_9ZZZZ</name>
<sequence length="279" mass="33063">NKYKNKKVLIIGAGYSLKRYWDRISKFIEENDLITIGCNYVDNLLVPDYNLWASFYRWGKYGRYINRKANLYFAPVFSKKRIQEYWKGSYQYYDTDDPLLGGKKYKTVYNCFKHVGAVSIVWAYQGGASKISIVGMDGYTYYTKKQLKSKKYSQHSDGMGKTVGRSYGFGTKQDKFIRKKLKKLFKPDTNERQIFIYFDNALKYRIKGDYDSDFHKLQFKARHYFISLLRKGKTHRMMDYAEIKAFFNSYFGGLPILKVFVRNLDITKHLKKKSKKNIS</sequence>
<evidence type="ECO:0008006" key="2">
    <source>
        <dbReference type="Google" id="ProtNLM"/>
    </source>
</evidence>
<gene>
    <name evidence="1" type="ORF">LCGC14_3143640</name>
</gene>
<evidence type="ECO:0000313" key="1">
    <source>
        <dbReference type="EMBL" id="KKK48585.1"/>
    </source>
</evidence>
<comment type="caution">
    <text evidence="1">The sequence shown here is derived from an EMBL/GenBank/DDBJ whole genome shotgun (WGS) entry which is preliminary data.</text>
</comment>
<accession>A0A0F8WK32</accession>
<dbReference type="EMBL" id="LAZR01068993">
    <property type="protein sequence ID" value="KKK48585.1"/>
    <property type="molecule type" value="Genomic_DNA"/>
</dbReference>
<proteinExistence type="predicted"/>
<organism evidence="1">
    <name type="scientific">marine sediment metagenome</name>
    <dbReference type="NCBI Taxonomy" id="412755"/>
    <lineage>
        <taxon>unclassified sequences</taxon>
        <taxon>metagenomes</taxon>
        <taxon>ecological metagenomes</taxon>
    </lineage>
</organism>
<protein>
    <recommendedName>
        <fullName evidence="2">DUF115 domain-containing protein</fullName>
    </recommendedName>
</protein>
<feature type="non-terminal residue" evidence="1">
    <location>
        <position position="1"/>
    </location>
</feature>